<dbReference type="GO" id="GO:0007623">
    <property type="term" value="P:circadian rhythm"/>
    <property type="evidence" value="ECO:0007669"/>
    <property type="project" value="InterPro"/>
</dbReference>
<name>A0AAE1XMH0_9LAMI</name>
<evidence type="ECO:0000256" key="1">
    <source>
        <dbReference type="SAM" id="MobiDB-lite"/>
    </source>
</evidence>
<comment type="caution">
    <text evidence="2">The sequence shown here is derived from an EMBL/GenBank/DDBJ whole genome shotgun (WGS) entry which is preliminary data.</text>
</comment>
<keyword evidence="3" id="KW-1185">Reference proteome</keyword>
<dbReference type="GO" id="GO:0006355">
    <property type="term" value="P:regulation of DNA-templated transcription"/>
    <property type="evidence" value="ECO:0007669"/>
    <property type="project" value="InterPro"/>
</dbReference>
<dbReference type="EMBL" id="JACGWO010000012">
    <property type="protein sequence ID" value="KAK4414534.1"/>
    <property type="molecule type" value="Genomic_DNA"/>
</dbReference>
<reference evidence="2" key="1">
    <citation type="submission" date="2020-06" db="EMBL/GenBank/DDBJ databases">
        <authorList>
            <person name="Li T."/>
            <person name="Hu X."/>
            <person name="Zhang T."/>
            <person name="Song X."/>
            <person name="Zhang H."/>
            <person name="Dai N."/>
            <person name="Sheng W."/>
            <person name="Hou X."/>
            <person name="Wei L."/>
        </authorList>
    </citation>
    <scope>NUCLEOTIDE SEQUENCE</scope>
    <source>
        <strain evidence="2">3651</strain>
        <tissue evidence="2">Leaf</tissue>
    </source>
</reference>
<sequence length="420" mass="45901">MFDWNDEELTNIIWGEAGESDDHIVPYPDQIEEKPPVLFGDPSKKETNQPISNVSPVEQKKPIIKSEHEVEVDGSSKYDISEPATGFGIDSWPEGPYPSSSNAAKADQGSLGTAASSNITEGSKNGSCRDETAQFDKDSEIFENPPEDGEQGDFVDYGWANIGSFDDLDRIFSNNDPMFGDIGVGNTDELWSSSKDVTSSPLGPTPLSGDSSDLPLGALRTSTDRSETKAHYMLDPSQSFISEYDKLNEITSDTPQDVQASIDTVEHSGHKSKLVQEKTFVMGGEIQACQQLNDRTAPTLDCLLTSCLHVFRVNRHKRLLKGQKLDKKGKVRQLHDLSGTWTSSGSPLQQVNSQYATSMVNACPPLALAQQMTLQRPEPFQQNHFAGAPLASPLYGNYGEPLSCDFCLGTVFRPGKEAVN</sequence>
<reference evidence="2" key="2">
    <citation type="journal article" date="2024" name="Plant">
        <title>Genomic evolution and insights into agronomic trait innovations of Sesamum species.</title>
        <authorList>
            <person name="Miao H."/>
            <person name="Wang L."/>
            <person name="Qu L."/>
            <person name="Liu H."/>
            <person name="Sun Y."/>
            <person name="Le M."/>
            <person name="Wang Q."/>
            <person name="Wei S."/>
            <person name="Zheng Y."/>
            <person name="Lin W."/>
            <person name="Duan Y."/>
            <person name="Cao H."/>
            <person name="Xiong S."/>
            <person name="Wang X."/>
            <person name="Wei L."/>
            <person name="Li C."/>
            <person name="Ma Q."/>
            <person name="Ju M."/>
            <person name="Zhao R."/>
            <person name="Li G."/>
            <person name="Mu C."/>
            <person name="Tian Q."/>
            <person name="Mei H."/>
            <person name="Zhang T."/>
            <person name="Gao T."/>
            <person name="Zhang H."/>
        </authorList>
    </citation>
    <scope>NUCLEOTIDE SEQUENCE</scope>
    <source>
        <strain evidence="2">3651</strain>
    </source>
</reference>
<evidence type="ECO:0000313" key="3">
    <source>
        <dbReference type="Proteomes" id="UP001293254"/>
    </source>
</evidence>
<organism evidence="2 3">
    <name type="scientific">Sesamum alatum</name>
    <dbReference type="NCBI Taxonomy" id="300844"/>
    <lineage>
        <taxon>Eukaryota</taxon>
        <taxon>Viridiplantae</taxon>
        <taxon>Streptophyta</taxon>
        <taxon>Embryophyta</taxon>
        <taxon>Tracheophyta</taxon>
        <taxon>Spermatophyta</taxon>
        <taxon>Magnoliopsida</taxon>
        <taxon>eudicotyledons</taxon>
        <taxon>Gunneridae</taxon>
        <taxon>Pentapetalae</taxon>
        <taxon>asterids</taxon>
        <taxon>lamiids</taxon>
        <taxon>Lamiales</taxon>
        <taxon>Pedaliaceae</taxon>
        <taxon>Sesamum</taxon>
    </lineage>
</organism>
<feature type="compositionally biased region" description="Polar residues" evidence="1">
    <location>
        <begin position="110"/>
        <end position="126"/>
    </location>
</feature>
<dbReference type="AlphaFoldDB" id="A0AAE1XMH0"/>
<feature type="compositionally biased region" description="Basic and acidic residues" evidence="1">
    <location>
        <begin position="58"/>
        <end position="80"/>
    </location>
</feature>
<feature type="region of interest" description="Disordered" evidence="1">
    <location>
        <begin position="32"/>
        <end position="131"/>
    </location>
</feature>
<proteinExistence type="predicted"/>
<feature type="compositionally biased region" description="Polar residues" evidence="1">
    <location>
        <begin position="193"/>
        <end position="202"/>
    </location>
</feature>
<feature type="region of interest" description="Disordered" evidence="1">
    <location>
        <begin position="193"/>
        <end position="216"/>
    </location>
</feature>
<dbReference type="PANTHER" id="PTHR33334">
    <property type="entry name" value="PROTEIN LNK1"/>
    <property type="match status" value="1"/>
</dbReference>
<protein>
    <submittedName>
        <fullName evidence="2">Protein LNK2</fullName>
    </submittedName>
</protein>
<dbReference type="PANTHER" id="PTHR33334:SF5">
    <property type="entry name" value="PROTEIN LNK2"/>
    <property type="match status" value="1"/>
</dbReference>
<accession>A0AAE1XMH0</accession>
<dbReference type="Proteomes" id="UP001293254">
    <property type="component" value="Unassembled WGS sequence"/>
</dbReference>
<evidence type="ECO:0000313" key="2">
    <source>
        <dbReference type="EMBL" id="KAK4414534.1"/>
    </source>
</evidence>
<dbReference type="InterPro" id="IPR039928">
    <property type="entry name" value="LNK"/>
</dbReference>
<gene>
    <name evidence="2" type="ORF">Salat_2866400</name>
</gene>